<dbReference type="SUPFAM" id="SSF56672">
    <property type="entry name" value="DNA/RNA polymerases"/>
    <property type="match status" value="1"/>
</dbReference>
<name>A0A8X6IQH3_9ARAC</name>
<evidence type="ECO:0000313" key="2">
    <source>
        <dbReference type="Proteomes" id="UP000886998"/>
    </source>
</evidence>
<dbReference type="AlphaFoldDB" id="A0A8X6IQH3"/>
<reference evidence="1" key="1">
    <citation type="submission" date="2020-08" db="EMBL/GenBank/DDBJ databases">
        <title>Multicomponent nature underlies the extraordinary mechanical properties of spider dragline silk.</title>
        <authorList>
            <person name="Kono N."/>
            <person name="Nakamura H."/>
            <person name="Mori M."/>
            <person name="Yoshida Y."/>
            <person name="Ohtoshi R."/>
            <person name="Malay A.D."/>
            <person name="Moran D.A.P."/>
            <person name="Tomita M."/>
            <person name="Numata K."/>
            <person name="Arakawa K."/>
        </authorList>
    </citation>
    <scope>NUCLEOTIDE SEQUENCE</scope>
</reference>
<organism evidence="1 2">
    <name type="scientific">Trichonephila inaurata madagascariensis</name>
    <dbReference type="NCBI Taxonomy" id="2747483"/>
    <lineage>
        <taxon>Eukaryota</taxon>
        <taxon>Metazoa</taxon>
        <taxon>Ecdysozoa</taxon>
        <taxon>Arthropoda</taxon>
        <taxon>Chelicerata</taxon>
        <taxon>Arachnida</taxon>
        <taxon>Araneae</taxon>
        <taxon>Araneomorphae</taxon>
        <taxon>Entelegynae</taxon>
        <taxon>Araneoidea</taxon>
        <taxon>Nephilidae</taxon>
        <taxon>Trichonephila</taxon>
        <taxon>Trichonephila inaurata</taxon>
    </lineage>
</organism>
<dbReference type="GO" id="GO:0003964">
    <property type="term" value="F:RNA-directed DNA polymerase activity"/>
    <property type="evidence" value="ECO:0007669"/>
    <property type="project" value="UniProtKB-KW"/>
</dbReference>
<comment type="caution">
    <text evidence="1">The sequence shown here is derived from an EMBL/GenBank/DDBJ whole genome shotgun (WGS) entry which is preliminary data.</text>
</comment>
<keyword evidence="1" id="KW-0548">Nucleotidyltransferase</keyword>
<dbReference type="EMBL" id="BMAV01026780">
    <property type="protein sequence ID" value="GFS53281.1"/>
    <property type="molecule type" value="Genomic_DNA"/>
</dbReference>
<keyword evidence="1" id="KW-0695">RNA-directed DNA polymerase</keyword>
<evidence type="ECO:0000313" key="1">
    <source>
        <dbReference type="EMBL" id="GFS53281.1"/>
    </source>
</evidence>
<accession>A0A8X6IQH3</accession>
<sequence>MAYSFNGSSHSAGHPFLNNAVEAGLYLLPDVLAMLLRFPLSKIAITSDVSQAFLQLILADEGRDETRFFCYKTEYTTDGKISIADEIVKYRFTRLPFGLASSPFLPSASLRELVTMYKQTYPIATKHIGNNTHIDEECLPTVLFGIEAALNSRPLVNEEEIDDSSAALILAHFFFLTGRTETAIPSRLENIAIKSHKTEPLTSEVGILCFCKKTVRPRHIRKKAKVMNLHQGPDGKIRSCELRNNGRNVTHPVQLVFPLEIDQGGGMLGTRFNVQFNCPVLATGVTRPLSIKPQPKKDQNAMYTLKNYQ</sequence>
<dbReference type="PANTHER" id="PTHR47331">
    <property type="entry name" value="PHD-TYPE DOMAIN-CONTAINING PROTEIN"/>
    <property type="match status" value="1"/>
</dbReference>
<proteinExistence type="predicted"/>
<dbReference type="PANTHER" id="PTHR47331:SF5">
    <property type="entry name" value="RIBONUCLEASE H"/>
    <property type="match status" value="1"/>
</dbReference>
<dbReference type="Proteomes" id="UP000886998">
    <property type="component" value="Unassembled WGS sequence"/>
</dbReference>
<keyword evidence="1" id="KW-0808">Transferase</keyword>
<dbReference type="InterPro" id="IPR043502">
    <property type="entry name" value="DNA/RNA_pol_sf"/>
</dbReference>
<keyword evidence="2" id="KW-1185">Reference proteome</keyword>
<gene>
    <name evidence="1" type="primary">AVEN_182738_1</name>
    <name evidence="1" type="ORF">TNIN_279901</name>
</gene>
<dbReference type="OrthoDB" id="6432948at2759"/>
<protein>
    <submittedName>
        <fullName evidence="1">Reverse transcriptase domain-containing protein</fullName>
    </submittedName>
</protein>